<dbReference type="Gene3D" id="1.10.10.10">
    <property type="entry name" value="Winged helix-like DNA-binding domain superfamily/Winged helix DNA-binding domain"/>
    <property type="match status" value="1"/>
</dbReference>
<dbReference type="Pfam" id="PF04542">
    <property type="entry name" value="Sigma70_r2"/>
    <property type="match status" value="1"/>
</dbReference>
<dbReference type="AlphaFoldDB" id="A0A2S9Y0G7"/>
<dbReference type="InterPro" id="IPR013325">
    <property type="entry name" value="RNA_pol_sigma_r2"/>
</dbReference>
<gene>
    <name evidence="8" type="primary">sigX</name>
    <name evidence="8" type="ORF">ENSA7_65320</name>
</gene>
<feature type="domain" description="RNA polymerase sigma factor 70 region 4 type 2" evidence="7">
    <location>
        <begin position="147"/>
        <end position="193"/>
    </location>
</feature>
<dbReference type="InterPro" id="IPR036388">
    <property type="entry name" value="WH-like_DNA-bd_sf"/>
</dbReference>
<name>A0A2S9Y0G7_9BACT</name>
<dbReference type="InterPro" id="IPR013324">
    <property type="entry name" value="RNA_pol_sigma_r3/r4-like"/>
</dbReference>
<dbReference type="InterPro" id="IPR013249">
    <property type="entry name" value="RNA_pol_sigma70_r4_t2"/>
</dbReference>
<dbReference type="InterPro" id="IPR007627">
    <property type="entry name" value="RNA_pol_sigma70_r2"/>
</dbReference>
<dbReference type="RefSeq" id="WP_181234334.1">
    <property type="nucleotide sequence ID" value="NZ_PVNL01000124.1"/>
</dbReference>
<dbReference type="EMBL" id="PVNL01000124">
    <property type="protein sequence ID" value="PRP98589.1"/>
    <property type="molecule type" value="Genomic_DNA"/>
</dbReference>
<keyword evidence="5" id="KW-0804">Transcription</keyword>
<dbReference type="GO" id="GO:0006352">
    <property type="term" value="P:DNA-templated transcription initiation"/>
    <property type="evidence" value="ECO:0007669"/>
    <property type="project" value="InterPro"/>
</dbReference>
<keyword evidence="4" id="KW-0238">DNA-binding</keyword>
<evidence type="ECO:0000256" key="4">
    <source>
        <dbReference type="ARBA" id="ARBA00023125"/>
    </source>
</evidence>
<dbReference type="InterPro" id="IPR014284">
    <property type="entry name" value="RNA_pol_sigma-70_dom"/>
</dbReference>
<evidence type="ECO:0000256" key="5">
    <source>
        <dbReference type="ARBA" id="ARBA00023163"/>
    </source>
</evidence>
<comment type="caution">
    <text evidence="8">The sequence shown here is derived from an EMBL/GenBank/DDBJ whole genome shotgun (WGS) entry which is preliminary data.</text>
</comment>
<evidence type="ECO:0000256" key="2">
    <source>
        <dbReference type="ARBA" id="ARBA00023015"/>
    </source>
</evidence>
<dbReference type="GO" id="GO:0016987">
    <property type="term" value="F:sigma factor activity"/>
    <property type="evidence" value="ECO:0007669"/>
    <property type="project" value="UniProtKB-KW"/>
</dbReference>
<keyword evidence="2" id="KW-0805">Transcription regulation</keyword>
<dbReference type="GO" id="GO:0003677">
    <property type="term" value="F:DNA binding"/>
    <property type="evidence" value="ECO:0007669"/>
    <property type="project" value="UniProtKB-KW"/>
</dbReference>
<proteinExistence type="inferred from homology"/>
<evidence type="ECO:0000256" key="1">
    <source>
        <dbReference type="ARBA" id="ARBA00010641"/>
    </source>
</evidence>
<keyword evidence="3" id="KW-0731">Sigma factor</keyword>
<dbReference type="Pfam" id="PF08281">
    <property type="entry name" value="Sigma70_r4_2"/>
    <property type="match status" value="1"/>
</dbReference>
<dbReference type="InterPro" id="IPR039425">
    <property type="entry name" value="RNA_pol_sigma-70-like"/>
</dbReference>
<dbReference type="NCBIfam" id="TIGR02937">
    <property type="entry name" value="sigma70-ECF"/>
    <property type="match status" value="1"/>
</dbReference>
<dbReference type="PANTHER" id="PTHR43133:SF8">
    <property type="entry name" value="RNA POLYMERASE SIGMA FACTOR HI_1459-RELATED"/>
    <property type="match status" value="1"/>
</dbReference>
<accession>A0A2S9Y0G7</accession>
<evidence type="ECO:0000259" key="7">
    <source>
        <dbReference type="Pfam" id="PF08281"/>
    </source>
</evidence>
<dbReference type="Proteomes" id="UP000238823">
    <property type="component" value="Unassembled WGS sequence"/>
</dbReference>
<evidence type="ECO:0000313" key="8">
    <source>
        <dbReference type="EMBL" id="PRP98589.1"/>
    </source>
</evidence>
<evidence type="ECO:0000313" key="9">
    <source>
        <dbReference type="Proteomes" id="UP000238823"/>
    </source>
</evidence>
<sequence>MGSSGDAIPVDDARDGSAMEAVGSAHAEDLTLVRSVVRGDKRACEAFARRLLPIVRRVSRGLLRGSDDANDAAQISLMELLSSASNYAGRGPLEAWAQLIATRSTLRWMNKQRRVRERALAQAQQTGTHDRQEVLHTEALDRLPRPLDEYLDQLSEVQRTAVLLRFVLGHTIPEIAGITDVPVPTAKSRVQKGHQELSRLVRRDLNLGVRRADADPED</sequence>
<dbReference type="Gene3D" id="1.10.1740.10">
    <property type="match status" value="1"/>
</dbReference>
<dbReference type="SUPFAM" id="SSF88659">
    <property type="entry name" value="Sigma3 and sigma4 domains of RNA polymerase sigma factors"/>
    <property type="match status" value="1"/>
</dbReference>
<comment type="similarity">
    <text evidence="1">Belongs to the sigma-70 factor family. ECF subfamily.</text>
</comment>
<protein>
    <submittedName>
        <fullName evidence="8">RNA polymerase sigma factor SigX</fullName>
    </submittedName>
</protein>
<reference evidence="8 9" key="1">
    <citation type="submission" date="2018-03" db="EMBL/GenBank/DDBJ databases">
        <title>Draft Genome Sequences of the Obligatory Marine Myxobacteria Enhygromyxa salina SWB007.</title>
        <authorList>
            <person name="Poehlein A."/>
            <person name="Moghaddam J.A."/>
            <person name="Harms H."/>
            <person name="Alanjari M."/>
            <person name="Koenig G.M."/>
            <person name="Daniel R."/>
            <person name="Schaeberle T.F."/>
        </authorList>
    </citation>
    <scope>NUCLEOTIDE SEQUENCE [LARGE SCALE GENOMIC DNA]</scope>
    <source>
        <strain evidence="8 9">SWB007</strain>
    </source>
</reference>
<organism evidence="8 9">
    <name type="scientific">Enhygromyxa salina</name>
    <dbReference type="NCBI Taxonomy" id="215803"/>
    <lineage>
        <taxon>Bacteria</taxon>
        <taxon>Pseudomonadati</taxon>
        <taxon>Myxococcota</taxon>
        <taxon>Polyangia</taxon>
        <taxon>Nannocystales</taxon>
        <taxon>Nannocystaceae</taxon>
        <taxon>Enhygromyxa</taxon>
    </lineage>
</organism>
<dbReference type="SUPFAM" id="SSF88946">
    <property type="entry name" value="Sigma2 domain of RNA polymerase sigma factors"/>
    <property type="match status" value="1"/>
</dbReference>
<evidence type="ECO:0000259" key="6">
    <source>
        <dbReference type="Pfam" id="PF04542"/>
    </source>
</evidence>
<dbReference type="CDD" id="cd06171">
    <property type="entry name" value="Sigma70_r4"/>
    <property type="match status" value="1"/>
</dbReference>
<dbReference type="PANTHER" id="PTHR43133">
    <property type="entry name" value="RNA POLYMERASE ECF-TYPE SIGMA FACTO"/>
    <property type="match status" value="1"/>
</dbReference>
<evidence type="ECO:0000256" key="3">
    <source>
        <dbReference type="ARBA" id="ARBA00023082"/>
    </source>
</evidence>
<feature type="domain" description="RNA polymerase sigma-70 region 2" evidence="6">
    <location>
        <begin position="48"/>
        <end position="114"/>
    </location>
</feature>